<dbReference type="EMBL" id="RRYP01007926">
    <property type="protein sequence ID" value="TNV80141.1"/>
    <property type="molecule type" value="Genomic_DNA"/>
</dbReference>
<keyword evidence="3" id="KW-0547">Nucleotide-binding</keyword>
<dbReference type="InterPro" id="IPR003409">
    <property type="entry name" value="MORN"/>
</dbReference>
<dbReference type="Pfam" id="PF00069">
    <property type="entry name" value="Pkinase"/>
    <property type="match status" value="1"/>
</dbReference>
<dbReference type="GO" id="GO:0005524">
    <property type="term" value="F:ATP binding"/>
    <property type="evidence" value="ECO:0007669"/>
    <property type="project" value="UniProtKB-KW"/>
</dbReference>
<sequence length="464" mass="53803">MITRNLSGAQWSNMQKGATSMTPTLRRKKKVSEKLAINWLAQISLAYAHLCTVGLSEIDLTSQNIAIVENSRGVAKLEGFGFVKADFDSEENNQPISRTRYFAPEQFSQEILEKKFVWSLGIVLYELLTGGEHPFEDQFKDNTYLSRLPNLDFRPNPLISPLTIGLLKLLLQKKPSERISINELLSQQLVKQKVLVMIEHFLFNENDFNVIISQTAELFQDNQGQQDGIDEQAQPQAISPRYEFEEAKINELIQKMEQNGHQKLADLIQKDQHLIERLREREDSNCIIEWKPFEGVANRHGWADLQSGIYYGQCVDGMRDGYGLLYSIDKDNDSHFYECEWHKGLPKKGRRIEILKNMREKYEGQFDGKYLETGFCIQEDEDGETFHGIWKRGDRRQGKQSWTDGFSYEGQYKDGSWHGYGKWTYANGTYEIGEWNKGKEVGVHMYYSKDGAFHSHKNYDDQQE</sequence>
<dbReference type="SMART" id="SM00220">
    <property type="entry name" value="S_TKc"/>
    <property type="match status" value="1"/>
</dbReference>
<evidence type="ECO:0000256" key="3">
    <source>
        <dbReference type="ARBA" id="ARBA00022741"/>
    </source>
</evidence>
<feature type="domain" description="Protein kinase" evidence="6">
    <location>
        <begin position="1"/>
        <end position="190"/>
    </location>
</feature>
<dbReference type="InterPro" id="IPR000719">
    <property type="entry name" value="Prot_kinase_dom"/>
</dbReference>
<keyword evidence="2" id="KW-0677">Repeat</keyword>
<dbReference type="Proteomes" id="UP000785679">
    <property type="component" value="Unassembled WGS sequence"/>
</dbReference>
<evidence type="ECO:0000259" key="6">
    <source>
        <dbReference type="PROSITE" id="PS50011"/>
    </source>
</evidence>
<dbReference type="PANTHER" id="PTHR24348:SF22">
    <property type="entry name" value="NON-SPECIFIC SERINE_THREONINE PROTEIN KINASE"/>
    <property type="match status" value="1"/>
</dbReference>
<dbReference type="GO" id="GO:0004674">
    <property type="term" value="F:protein serine/threonine kinase activity"/>
    <property type="evidence" value="ECO:0007669"/>
    <property type="project" value="InterPro"/>
</dbReference>
<organism evidence="7 8">
    <name type="scientific">Halteria grandinella</name>
    <dbReference type="NCBI Taxonomy" id="5974"/>
    <lineage>
        <taxon>Eukaryota</taxon>
        <taxon>Sar</taxon>
        <taxon>Alveolata</taxon>
        <taxon>Ciliophora</taxon>
        <taxon>Intramacronucleata</taxon>
        <taxon>Spirotrichea</taxon>
        <taxon>Stichotrichia</taxon>
        <taxon>Sporadotrichida</taxon>
        <taxon>Halteriidae</taxon>
        <taxon>Halteria</taxon>
    </lineage>
</organism>
<name>A0A8J8NU35_HALGN</name>
<dbReference type="InterPro" id="IPR011009">
    <property type="entry name" value="Kinase-like_dom_sf"/>
</dbReference>
<dbReference type="Gene3D" id="1.10.510.10">
    <property type="entry name" value="Transferase(Phosphotransferase) domain 1"/>
    <property type="match status" value="1"/>
</dbReference>
<keyword evidence="4" id="KW-0418">Kinase</keyword>
<dbReference type="GO" id="GO:0016020">
    <property type="term" value="C:membrane"/>
    <property type="evidence" value="ECO:0007669"/>
    <property type="project" value="TreeGrafter"/>
</dbReference>
<evidence type="ECO:0000313" key="7">
    <source>
        <dbReference type="EMBL" id="TNV80141.1"/>
    </source>
</evidence>
<evidence type="ECO:0000256" key="4">
    <source>
        <dbReference type="ARBA" id="ARBA00022777"/>
    </source>
</evidence>
<gene>
    <name evidence="7" type="ORF">FGO68_gene4921</name>
</gene>
<dbReference type="PROSITE" id="PS50011">
    <property type="entry name" value="PROTEIN_KINASE_DOM"/>
    <property type="match status" value="1"/>
</dbReference>
<evidence type="ECO:0000256" key="5">
    <source>
        <dbReference type="ARBA" id="ARBA00022840"/>
    </source>
</evidence>
<dbReference type="SMART" id="SM00698">
    <property type="entry name" value="MORN"/>
    <property type="match status" value="2"/>
</dbReference>
<comment type="caution">
    <text evidence="7">The sequence shown here is derived from an EMBL/GenBank/DDBJ whole genome shotgun (WGS) entry which is preliminary data.</text>
</comment>
<accession>A0A8J8NU35</accession>
<dbReference type="GO" id="GO:0010506">
    <property type="term" value="P:regulation of autophagy"/>
    <property type="evidence" value="ECO:0007669"/>
    <property type="project" value="InterPro"/>
</dbReference>
<dbReference type="GO" id="GO:0000407">
    <property type="term" value="C:phagophore assembly site"/>
    <property type="evidence" value="ECO:0007669"/>
    <property type="project" value="TreeGrafter"/>
</dbReference>
<evidence type="ECO:0000256" key="2">
    <source>
        <dbReference type="ARBA" id="ARBA00022737"/>
    </source>
</evidence>
<protein>
    <recommendedName>
        <fullName evidence="6">Protein kinase domain-containing protein</fullName>
    </recommendedName>
</protein>
<dbReference type="SUPFAM" id="SSF82185">
    <property type="entry name" value="Histone H3 K4-specific methyltransferase SET7/9 N-terminal domain"/>
    <property type="match status" value="1"/>
</dbReference>
<evidence type="ECO:0000256" key="1">
    <source>
        <dbReference type="ARBA" id="ARBA00022679"/>
    </source>
</evidence>
<dbReference type="GO" id="GO:0005776">
    <property type="term" value="C:autophagosome"/>
    <property type="evidence" value="ECO:0007669"/>
    <property type="project" value="TreeGrafter"/>
</dbReference>
<keyword evidence="1" id="KW-0808">Transferase</keyword>
<evidence type="ECO:0000313" key="8">
    <source>
        <dbReference type="Proteomes" id="UP000785679"/>
    </source>
</evidence>
<reference evidence="7" key="1">
    <citation type="submission" date="2019-06" db="EMBL/GenBank/DDBJ databases">
        <authorList>
            <person name="Zheng W."/>
        </authorList>
    </citation>
    <scope>NUCLEOTIDE SEQUENCE</scope>
    <source>
        <strain evidence="7">QDHG01</strain>
    </source>
</reference>
<dbReference type="GO" id="GO:0005829">
    <property type="term" value="C:cytosol"/>
    <property type="evidence" value="ECO:0007669"/>
    <property type="project" value="TreeGrafter"/>
</dbReference>
<keyword evidence="5" id="KW-0067">ATP-binding</keyword>
<dbReference type="PANTHER" id="PTHR24348">
    <property type="entry name" value="SERINE/THREONINE-PROTEIN KINASE UNC-51-RELATED"/>
    <property type="match status" value="1"/>
</dbReference>
<dbReference type="InterPro" id="IPR045269">
    <property type="entry name" value="Atg1-like"/>
</dbReference>
<proteinExistence type="predicted"/>
<keyword evidence="8" id="KW-1185">Reference proteome</keyword>
<dbReference type="GO" id="GO:0000045">
    <property type="term" value="P:autophagosome assembly"/>
    <property type="evidence" value="ECO:0007669"/>
    <property type="project" value="TreeGrafter"/>
</dbReference>
<dbReference type="Gene3D" id="2.20.110.10">
    <property type="entry name" value="Histone H3 K4-specific methyltransferase SET7/9 N-terminal domain"/>
    <property type="match status" value="1"/>
</dbReference>
<dbReference type="SUPFAM" id="SSF56112">
    <property type="entry name" value="Protein kinase-like (PK-like)"/>
    <property type="match status" value="1"/>
</dbReference>
<dbReference type="AlphaFoldDB" id="A0A8J8NU35"/>